<evidence type="ECO:0000313" key="3">
    <source>
        <dbReference type="Proteomes" id="UP000324222"/>
    </source>
</evidence>
<dbReference type="Proteomes" id="UP000324222">
    <property type="component" value="Unassembled WGS sequence"/>
</dbReference>
<sequence>MQAMPSNTGEVNQHLVMGVNDEYSCPTRSQLCNNTFVNSELLGVDVGILLRVPPISMPTARKPLPRVRKPNLHRLSVAGQDSNPYA</sequence>
<name>A0A5B7ERY0_PORTR</name>
<organism evidence="2 3">
    <name type="scientific">Portunus trituberculatus</name>
    <name type="common">Swimming crab</name>
    <name type="synonym">Neptunus trituberculatus</name>
    <dbReference type="NCBI Taxonomy" id="210409"/>
    <lineage>
        <taxon>Eukaryota</taxon>
        <taxon>Metazoa</taxon>
        <taxon>Ecdysozoa</taxon>
        <taxon>Arthropoda</taxon>
        <taxon>Crustacea</taxon>
        <taxon>Multicrustacea</taxon>
        <taxon>Malacostraca</taxon>
        <taxon>Eumalacostraca</taxon>
        <taxon>Eucarida</taxon>
        <taxon>Decapoda</taxon>
        <taxon>Pleocyemata</taxon>
        <taxon>Brachyura</taxon>
        <taxon>Eubrachyura</taxon>
        <taxon>Portunoidea</taxon>
        <taxon>Portunidae</taxon>
        <taxon>Portuninae</taxon>
        <taxon>Portunus</taxon>
    </lineage>
</organism>
<feature type="region of interest" description="Disordered" evidence="1">
    <location>
        <begin position="59"/>
        <end position="86"/>
    </location>
</feature>
<protein>
    <submittedName>
        <fullName evidence="2">Uncharacterized protein</fullName>
    </submittedName>
</protein>
<accession>A0A5B7ERY0</accession>
<evidence type="ECO:0000313" key="2">
    <source>
        <dbReference type="EMBL" id="MPC37311.1"/>
    </source>
</evidence>
<evidence type="ECO:0000256" key="1">
    <source>
        <dbReference type="SAM" id="MobiDB-lite"/>
    </source>
</evidence>
<dbReference type="AlphaFoldDB" id="A0A5B7ERY0"/>
<feature type="compositionally biased region" description="Basic residues" evidence="1">
    <location>
        <begin position="63"/>
        <end position="72"/>
    </location>
</feature>
<gene>
    <name evidence="2" type="ORF">E2C01_030784</name>
</gene>
<reference evidence="2 3" key="1">
    <citation type="submission" date="2019-05" db="EMBL/GenBank/DDBJ databases">
        <title>Another draft genome of Portunus trituberculatus and its Hox gene families provides insights of decapod evolution.</title>
        <authorList>
            <person name="Jeong J.-H."/>
            <person name="Song I."/>
            <person name="Kim S."/>
            <person name="Choi T."/>
            <person name="Kim D."/>
            <person name="Ryu S."/>
            <person name="Kim W."/>
        </authorList>
    </citation>
    <scope>NUCLEOTIDE SEQUENCE [LARGE SCALE GENOMIC DNA]</scope>
    <source>
        <tissue evidence="2">Muscle</tissue>
    </source>
</reference>
<proteinExistence type="predicted"/>
<dbReference type="EMBL" id="VSRR010003744">
    <property type="protein sequence ID" value="MPC37311.1"/>
    <property type="molecule type" value="Genomic_DNA"/>
</dbReference>
<comment type="caution">
    <text evidence="2">The sequence shown here is derived from an EMBL/GenBank/DDBJ whole genome shotgun (WGS) entry which is preliminary data.</text>
</comment>
<keyword evidence="3" id="KW-1185">Reference proteome</keyword>